<keyword evidence="13" id="KW-1185">Reference proteome</keyword>
<dbReference type="Pfam" id="PF07730">
    <property type="entry name" value="HisKA_3"/>
    <property type="match status" value="1"/>
</dbReference>
<keyword evidence="4" id="KW-0808">Transferase</keyword>
<dbReference type="Gene3D" id="1.20.5.1930">
    <property type="match status" value="1"/>
</dbReference>
<dbReference type="RefSeq" id="WP_106193149.1">
    <property type="nucleotide sequence ID" value="NZ_PVTF01000013.1"/>
</dbReference>
<feature type="transmembrane region" description="Helical" evidence="9">
    <location>
        <begin position="120"/>
        <end position="138"/>
    </location>
</feature>
<accession>A0A2T0SQD4</accession>
<comment type="caution">
    <text evidence="12">The sequence shown here is derived from an EMBL/GenBank/DDBJ whole genome shotgun (WGS) entry which is preliminary data.</text>
</comment>
<keyword evidence="8" id="KW-0902">Two-component regulatory system</keyword>
<proteinExistence type="predicted"/>
<organism evidence="12 13">
    <name type="scientific">Umezawaea tangerina</name>
    <dbReference type="NCBI Taxonomy" id="84725"/>
    <lineage>
        <taxon>Bacteria</taxon>
        <taxon>Bacillati</taxon>
        <taxon>Actinomycetota</taxon>
        <taxon>Actinomycetes</taxon>
        <taxon>Pseudonocardiales</taxon>
        <taxon>Pseudonocardiaceae</taxon>
        <taxon>Umezawaea</taxon>
    </lineage>
</organism>
<dbReference type="SUPFAM" id="SSF55874">
    <property type="entry name" value="ATPase domain of HSP90 chaperone/DNA topoisomerase II/histidine kinase"/>
    <property type="match status" value="1"/>
</dbReference>
<protein>
    <recommendedName>
        <fullName evidence="2">histidine kinase</fullName>
        <ecNumber evidence="2">2.7.13.3</ecNumber>
    </recommendedName>
</protein>
<dbReference type="AlphaFoldDB" id="A0A2T0SQD4"/>
<feature type="transmembrane region" description="Helical" evidence="9">
    <location>
        <begin position="72"/>
        <end position="89"/>
    </location>
</feature>
<comment type="catalytic activity">
    <reaction evidence="1">
        <text>ATP + protein L-histidine = ADP + protein N-phospho-L-histidine.</text>
        <dbReference type="EC" id="2.7.13.3"/>
    </reaction>
</comment>
<dbReference type="InterPro" id="IPR011712">
    <property type="entry name" value="Sig_transdc_His_kin_sub3_dim/P"/>
</dbReference>
<evidence type="ECO:0000256" key="2">
    <source>
        <dbReference type="ARBA" id="ARBA00012438"/>
    </source>
</evidence>
<name>A0A2T0SQD4_9PSEU</name>
<dbReference type="GO" id="GO:0000155">
    <property type="term" value="F:phosphorelay sensor kinase activity"/>
    <property type="evidence" value="ECO:0007669"/>
    <property type="project" value="InterPro"/>
</dbReference>
<dbReference type="GO" id="GO:0046983">
    <property type="term" value="F:protein dimerization activity"/>
    <property type="evidence" value="ECO:0007669"/>
    <property type="project" value="InterPro"/>
</dbReference>
<dbReference type="PANTHER" id="PTHR24421">
    <property type="entry name" value="NITRATE/NITRITE SENSOR PROTEIN NARX-RELATED"/>
    <property type="match status" value="1"/>
</dbReference>
<dbReference type="CDD" id="cd16917">
    <property type="entry name" value="HATPase_UhpB-NarQ-NarX-like"/>
    <property type="match status" value="1"/>
</dbReference>
<evidence type="ECO:0000259" key="10">
    <source>
        <dbReference type="Pfam" id="PF02518"/>
    </source>
</evidence>
<evidence type="ECO:0000256" key="1">
    <source>
        <dbReference type="ARBA" id="ARBA00000085"/>
    </source>
</evidence>
<dbReference type="GO" id="GO:0005524">
    <property type="term" value="F:ATP binding"/>
    <property type="evidence" value="ECO:0007669"/>
    <property type="project" value="UniProtKB-KW"/>
</dbReference>
<gene>
    <name evidence="12" type="ORF">CLV43_11354</name>
</gene>
<dbReference type="GO" id="GO:0016020">
    <property type="term" value="C:membrane"/>
    <property type="evidence" value="ECO:0007669"/>
    <property type="project" value="InterPro"/>
</dbReference>
<evidence type="ECO:0000256" key="6">
    <source>
        <dbReference type="ARBA" id="ARBA00022777"/>
    </source>
</evidence>
<feature type="transmembrane region" description="Helical" evidence="9">
    <location>
        <begin position="95"/>
        <end position="113"/>
    </location>
</feature>
<dbReference type="Proteomes" id="UP000239494">
    <property type="component" value="Unassembled WGS sequence"/>
</dbReference>
<dbReference type="PANTHER" id="PTHR24421:SF10">
    <property type="entry name" value="NITRATE_NITRITE SENSOR PROTEIN NARQ"/>
    <property type="match status" value="1"/>
</dbReference>
<evidence type="ECO:0000313" key="13">
    <source>
        <dbReference type="Proteomes" id="UP000239494"/>
    </source>
</evidence>
<evidence type="ECO:0000256" key="5">
    <source>
        <dbReference type="ARBA" id="ARBA00022741"/>
    </source>
</evidence>
<dbReference type="EMBL" id="PVTF01000013">
    <property type="protein sequence ID" value="PRY35627.1"/>
    <property type="molecule type" value="Genomic_DNA"/>
</dbReference>
<feature type="domain" description="Signal transduction histidine kinase subgroup 3 dimerisation and phosphoacceptor" evidence="11">
    <location>
        <begin position="218"/>
        <end position="283"/>
    </location>
</feature>
<sequence>MTTGPGWVRPSPTEREARWDVATGVLLAVGVVLSTALSRDAGIDPGSLRPGQVEEVGWALAVALPLCLRRRFPLSSLVVCAVAFIGLQLRYVGDATMTSVCLFAAVYTAGAWGRDRRRATVVRAVVVAALAVCLGYVLTTDTWAALNGLDANRPAGVLPPLAAFAVYTVATNALFLSAAWVFGDAAWVRTRQRAELAERNRELRVERDENARNAVVAERFRIARELHDVVAHHVSVMGVQAGAARLTLTRDPDGVGRVLSSIEAAGRDAIEEMHRLLGVLRDSGQPEVTAPAPGVERLAALVAQPRGDLATTCAVVGEPRELPRSLSISLYRIAQEALTNTVKHANATRADVVVEYGTRAVELVVTDDGRGPTDRDGTREGLGHKGMRERVALHDGTLTTGPDGRGYAVRARFPLP</sequence>
<reference evidence="12 13" key="1">
    <citation type="submission" date="2018-03" db="EMBL/GenBank/DDBJ databases">
        <title>Genomic Encyclopedia of Archaeal and Bacterial Type Strains, Phase II (KMG-II): from individual species to whole genera.</title>
        <authorList>
            <person name="Goeker M."/>
        </authorList>
    </citation>
    <scope>NUCLEOTIDE SEQUENCE [LARGE SCALE GENOMIC DNA]</scope>
    <source>
        <strain evidence="12 13">DSM 44720</strain>
    </source>
</reference>
<feature type="transmembrane region" description="Helical" evidence="9">
    <location>
        <begin position="158"/>
        <end position="183"/>
    </location>
</feature>
<keyword evidence="3" id="KW-0597">Phosphoprotein</keyword>
<feature type="domain" description="Histidine kinase/HSP90-like ATPase" evidence="10">
    <location>
        <begin position="328"/>
        <end position="415"/>
    </location>
</feature>
<keyword evidence="9" id="KW-0812">Transmembrane</keyword>
<evidence type="ECO:0000259" key="11">
    <source>
        <dbReference type="Pfam" id="PF07730"/>
    </source>
</evidence>
<dbReference type="InterPro" id="IPR050482">
    <property type="entry name" value="Sensor_HK_TwoCompSys"/>
</dbReference>
<keyword evidence="7" id="KW-0067">ATP-binding</keyword>
<keyword evidence="9" id="KW-1133">Transmembrane helix</keyword>
<keyword evidence="5" id="KW-0547">Nucleotide-binding</keyword>
<dbReference type="Pfam" id="PF02518">
    <property type="entry name" value="HATPase_c"/>
    <property type="match status" value="1"/>
</dbReference>
<evidence type="ECO:0000313" key="12">
    <source>
        <dbReference type="EMBL" id="PRY35627.1"/>
    </source>
</evidence>
<evidence type="ECO:0000256" key="4">
    <source>
        <dbReference type="ARBA" id="ARBA00022679"/>
    </source>
</evidence>
<dbReference type="Gene3D" id="3.30.565.10">
    <property type="entry name" value="Histidine kinase-like ATPase, C-terminal domain"/>
    <property type="match status" value="1"/>
</dbReference>
<dbReference type="OrthoDB" id="227596at2"/>
<keyword evidence="6 12" id="KW-0418">Kinase</keyword>
<keyword evidence="9" id="KW-0472">Membrane</keyword>
<evidence type="ECO:0000256" key="7">
    <source>
        <dbReference type="ARBA" id="ARBA00022840"/>
    </source>
</evidence>
<dbReference type="InterPro" id="IPR003594">
    <property type="entry name" value="HATPase_dom"/>
</dbReference>
<dbReference type="InterPro" id="IPR036890">
    <property type="entry name" value="HATPase_C_sf"/>
</dbReference>
<evidence type="ECO:0000256" key="9">
    <source>
        <dbReference type="SAM" id="Phobius"/>
    </source>
</evidence>
<evidence type="ECO:0000256" key="3">
    <source>
        <dbReference type="ARBA" id="ARBA00022553"/>
    </source>
</evidence>
<evidence type="ECO:0000256" key="8">
    <source>
        <dbReference type="ARBA" id="ARBA00023012"/>
    </source>
</evidence>
<dbReference type="EC" id="2.7.13.3" evidence="2"/>